<dbReference type="PANTHER" id="PTHR34580:SF9">
    <property type="entry name" value="SLL5097 PROTEIN"/>
    <property type="match status" value="1"/>
</dbReference>
<dbReference type="AlphaFoldDB" id="Q72AG7"/>
<reference evidence="2 3" key="1">
    <citation type="journal article" date="2004" name="Nat. Biotechnol.">
        <title>The genome sequence of the anaerobic, sulfate-reducing bacterium Desulfovibrio vulgaris Hildenborough.</title>
        <authorList>
            <person name="Heidelberg J.F."/>
            <person name="Seshadri R."/>
            <person name="Haveman S.A."/>
            <person name="Hemme C.L."/>
            <person name="Paulsen I.T."/>
            <person name="Kolonay J.F."/>
            <person name="Eisen J.A."/>
            <person name="Ward N."/>
            <person name="Methe B."/>
            <person name="Brinkac L.M."/>
            <person name="Daugherty S.C."/>
            <person name="Deboy R.T."/>
            <person name="Dodson R.J."/>
            <person name="Durkin A.S."/>
            <person name="Madupu R."/>
            <person name="Nelson W.C."/>
            <person name="Sullivan S.A."/>
            <person name="Fouts D."/>
            <person name="Haft D.H."/>
            <person name="Selengut J."/>
            <person name="Peterson J.D."/>
            <person name="Davidsen T.M."/>
            <person name="Zafar N."/>
            <person name="Zhou L."/>
            <person name="Radune D."/>
            <person name="Dimitrov G."/>
            <person name="Hance M."/>
            <person name="Tran K."/>
            <person name="Khouri H."/>
            <person name="Gill J."/>
            <person name="Utterback T.R."/>
            <person name="Feldblyum T.V."/>
            <person name="Wall J.D."/>
            <person name="Voordouw G."/>
            <person name="Fraser C.M."/>
        </authorList>
    </citation>
    <scope>NUCLEOTIDE SEQUENCE [LARGE SCALE GENOMIC DNA]</scope>
    <source>
        <strain evidence="3">ATCC 29579 / DSM 644 / NCIMB 8303 / VKM B-1760 / Hildenborough</strain>
    </source>
</reference>
<dbReference type="KEGG" id="dvu:DVU_2028"/>
<keyword evidence="3" id="KW-1185">Reference proteome</keyword>
<protein>
    <submittedName>
        <fullName evidence="2">Conserved domain protein</fullName>
    </submittedName>
</protein>
<evidence type="ECO:0000313" key="3">
    <source>
        <dbReference type="Proteomes" id="UP000002194"/>
    </source>
</evidence>
<evidence type="ECO:0000313" key="2">
    <source>
        <dbReference type="EMBL" id="AAS96503.1"/>
    </source>
</evidence>
<dbReference type="RefSeq" id="WP_010939310.1">
    <property type="nucleotide sequence ID" value="NC_002937.3"/>
</dbReference>
<dbReference type="EMBL" id="AE017285">
    <property type="protein sequence ID" value="AAS96503.1"/>
    <property type="molecule type" value="Genomic_DNA"/>
</dbReference>
<dbReference type="InterPro" id="IPR057727">
    <property type="entry name" value="WCX_dom"/>
</dbReference>
<dbReference type="Pfam" id="PF25583">
    <property type="entry name" value="WCX"/>
    <property type="match status" value="1"/>
</dbReference>
<dbReference type="EnsemblBacteria" id="AAS96503">
    <property type="protein sequence ID" value="AAS96503"/>
    <property type="gene ID" value="DVU_2028"/>
</dbReference>
<accession>Q72AG7</accession>
<dbReference type="OrthoDB" id="5417724at2"/>
<proteinExistence type="predicted"/>
<name>Q72AG7_NITV2</name>
<sequence length="75" mass="8451">MGATPAPYIRERRWSTEQSLTAQEDGGVILELAARSEAELTSWVLSFGTHAELISPQHLRQQIVQELGKAKELYR</sequence>
<organism evidence="2 3">
    <name type="scientific">Nitratidesulfovibrio vulgaris (strain ATCC 29579 / DSM 644 / CCUG 34227 / NCIMB 8303 / VKM B-1760 / Hildenborough)</name>
    <name type="common">Desulfovibrio vulgaris</name>
    <dbReference type="NCBI Taxonomy" id="882"/>
    <lineage>
        <taxon>Bacteria</taxon>
        <taxon>Pseudomonadati</taxon>
        <taxon>Thermodesulfobacteriota</taxon>
        <taxon>Desulfovibrionia</taxon>
        <taxon>Desulfovibrionales</taxon>
        <taxon>Desulfovibrionaceae</taxon>
        <taxon>Nitratidesulfovibrio</taxon>
    </lineage>
</organism>
<evidence type="ECO:0000259" key="1">
    <source>
        <dbReference type="Pfam" id="PF25583"/>
    </source>
</evidence>
<dbReference type="HOGENOM" id="CLU_2665208_0_0_7"/>
<dbReference type="eggNOG" id="COG2378">
    <property type="taxonomic scope" value="Bacteria"/>
</dbReference>
<dbReference type="PaxDb" id="882-DVU_2028"/>
<dbReference type="STRING" id="882.DVU_2028"/>
<feature type="domain" description="WCX" evidence="1">
    <location>
        <begin position="6"/>
        <end position="70"/>
    </location>
</feature>
<dbReference type="Proteomes" id="UP000002194">
    <property type="component" value="Chromosome"/>
</dbReference>
<gene>
    <name evidence="2" type="ordered locus">DVU_2028</name>
</gene>
<dbReference type="InterPro" id="IPR051534">
    <property type="entry name" value="CBASS_pafABC_assoc_protein"/>
</dbReference>
<dbReference type="PANTHER" id="PTHR34580">
    <property type="match status" value="1"/>
</dbReference>